<evidence type="ECO:0000256" key="7">
    <source>
        <dbReference type="SAM" id="Phobius"/>
    </source>
</evidence>
<evidence type="ECO:0000313" key="10">
    <source>
        <dbReference type="Proteomes" id="UP000013526"/>
    </source>
</evidence>
<dbReference type="EC" id="1.1.1.133" evidence="3 6"/>
<protein>
    <recommendedName>
        <fullName evidence="4 6">dTDP-4-dehydrorhamnose reductase</fullName>
        <ecNumber evidence="3 6">1.1.1.133</ecNumber>
    </recommendedName>
</protein>
<dbReference type="Proteomes" id="UP000013526">
    <property type="component" value="Unassembled WGS sequence"/>
</dbReference>
<dbReference type="PANTHER" id="PTHR10491:SF4">
    <property type="entry name" value="METHIONINE ADENOSYLTRANSFERASE 2 SUBUNIT BETA"/>
    <property type="match status" value="1"/>
</dbReference>
<comment type="catalytic activity">
    <reaction evidence="5 6">
        <text>dTDP-beta-L-rhamnose + NADP(+) = dTDP-4-dehydro-beta-L-rhamnose + NADPH + H(+)</text>
        <dbReference type="Rhea" id="RHEA:21796"/>
        <dbReference type="ChEBI" id="CHEBI:15378"/>
        <dbReference type="ChEBI" id="CHEBI:57510"/>
        <dbReference type="ChEBI" id="CHEBI:57783"/>
        <dbReference type="ChEBI" id="CHEBI:58349"/>
        <dbReference type="ChEBI" id="CHEBI:62830"/>
        <dbReference type="EC" id="1.1.1.133"/>
    </reaction>
</comment>
<keyword evidence="7" id="KW-0472">Membrane</keyword>
<dbReference type="Pfam" id="PF04321">
    <property type="entry name" value="RmlD_sub_bind"/>
    <property type="match status" value="1"/>
</dbReference>
<evidence type="ECO:0000256" key="5">
    <source>
        <dbReference type="ARBA" id="ARBA00048200"/>
    </source>
</evidence>
<sequence>MVDDQWGAPTQVHWLASAVVLALVQVLKEPNKRGLYHLSCQGETSWHGFASALVREACRFGHLVQLVDVAPISSAHWPQAACRPLNSRLDCRLFSSVFRIELPLWQTQMTEWLASQRAQPDGPDELPLP</sequence>
<feature type="domain" description="RmlD-like substrate binding" evidence="8">
    <location>
        <begin position="1"/>
        <end position="115"/>
    </location>
</feature>
<keyword evidence="7" id="KW-0812">Transmembrane</keyword>
<keyword evidence="6" id="KW-0560">Oxidoreductase</keyword>
<keyword evidence="6" id="KW-0521">NADP</keyword>
<feature type="transmembrane region" description="Helical" evidence="7">
    <location>
        <begin position="12"/>
        <end position="27"/>
    </location>
</feature>
<dbReference type="GO" id="GO:0009243">
    <property type="term" value="P:O antigen biosynthetic process"/>
    <property type="evidence" value="ECO:0007669"/>
    <property type="project" value="UniProtKB-UniPathway"/>
</dbReference>
<evidence type="ECO:0000256" key="4">
    <source>
        <dbReference type="ARBA" id="ARBA00017099"/>
    </source>
</evidence>
<evidence type="ECO:0000256" key="6">
    <source>
        <dbReference type="RuleBase" id="RU364082"/>
    </source>
</evidence>
<dbReference type="InterPro" id="IPR029903">
    <property type="entry name" value="RmlD-like-bd"/>
</dbReference>
<reference evidence="9 10" key="1">
    <citation type="journal article" date="2013" name="Genome Announc.">
        <title>Draft Genome Sequence of Aeromonas molluscorum Strain 848TT, Isolated from Bivalve Molluscs.</title>
        <authorList>
            <person name="Spataro N."/>
            <person name="Farfan M."/>
            <person name="Albarral V."/>
            <person name="Sanglas A."/>
            <person name="Loren J.G."/>
            <person name="Fuste M.C."/>
            <person name="Bosch E."/>
        </authorList>
    </citation>
    <scope>NUCLEOTIDE SEQUENCE [LARGE SCALE GENOMIC DNA]</scope>
    <source>
        <strain evidence="9 10">848</strain>
    </source>
</reference>
<dbReference type="PATRIC" id="fig|1268236.3.peg.2130"/>
<comment type="function">
    <text evidence="6">Catalyzes the reduction of dTDP-6-deoxy-L-lyxo-4-hexulose to yield dTDP-L-rhamnose.</text>
</comment>
<evidence type="ECO:0000259" key="8">
    <source>
        <dbReference type="Pfam" id="PF04321"/>
    </source>
</evidence>
<dbReference type="InterPro" id="IPR005913">
    <property type="entry name" value="dTDP_dehydrorham_reduct"/>
</dbReference>
<dbReference type="EMBL" id="AQGQ01000062">
    <property type="protein sequence ID" value="EOD55105.1"/>
    <property type="molecule type" value="Genomic_DNA"/>
</dbReference>
<comment type="similarity">
    <text evidence="2 6">Belongs to the dTDP-4-dehydrorhamnose reductase family.</text>
</comment>
<accession>R1GTZ2</accession>
<dbReference type="Gene3D" id="3.90.25.10">
    <property type="entry name" value="UDP-galactose 4-epimerase, domain 1"/>
    <property type="match status" value="1"/>
</dbReference>
<comment type="caution">
    <text evidence="9">The sequence shown here is derived from an EMBL/GenBank/DDBJ whole genome shotgun (WGS) entry which is preliminary data.</text>
</comment>
<dbReference type="AlphaFoldDB" id="R1GTZ2"/>
<dbReference type="SUPFAM" id="SSF51735">
    <property type="entry name" value="NAD(P)-binding Rossmann-fold domains"/>
    <property type="match status" value="1"/>
</dbReference>
<proteinExistence type="inferred from homology"/>
<comment type="cofactor">
    <cofactor evidence="6">
        <name>Mg(2+)</name>
        <dbReference type="ChEBI" id="CHEBI:18420"/>
    </cofactor>
    <text evidence="6">Binds 1 Mg(2+) ion per monomer.</text>
</comment>
<dbReference type="GO" id="GO:0008831">
    <property type="term" value="F:dTDP-4-dehydrorhamnose reductase activity"/>
    <property type="evidence" value="ECO:0007669"/>
    <property type="project" value="UniProtKB-EC"/>
</dbReference>
<name>R1GTZ2_9GAMM</name>
<evidence type="ECO:0000313" key="9">
    <source>
        <dbReference type="EMBL" id="EOD55105.1"/>
    </source>
</evidence>
<keyword evidence="7" id="KW-1133">Transmembrane helix</keyword>
<dbReference type="PANTHER" id="PTHR10491">
    <property type="entry name" value="DTDP-4-DEHYDRORHAMNOSE REDUCTASE"/>
    <property type="match status" value="1"/>
</dbReference>
<evidence type="ECO:0000256" key="3">
    <source>
        <dbReference type="ARBA" id="ARBA00012929"/>
    </source>
</evidence>
<dbReference type="GO" id="GO:0019305">
    <property type="term" value="P:dTDP-rhamnose biosynthetic process"/>
    <property type="evidence" value="ECO:0007669"/>
    <property type="project" value="UniProtKB-UniPathway"/>
</dbReference>
<keyword evidence="10" id="KW-1185">Reference proteome</keyword>
<evidence type="ECO:0000256" key="2">
    <source>
        <dbReference type="ARBA" id="ARBA00010944"/>
    </source>
</evidence>
<dbReference type="UniPathway" id="UPA00281"/>
<evidence type="ECO:0000256" key="1">
    <source>
        <dbReference type="ARBA" id="ARBA00004781"/>
    </source>
</evidence>
<organism evidence="9 10">
    <name type="scientific">Aeromonas molluscorum 848</name>
    <dbReference type="NCBI Taxonomy" id="1268236"/>
    <lineage>
        <taxon>Bacteria</taxon>
        <taxon>Pseudomonadati</taxon>
        <taxon>Pseudomonadota</taxon>
        <taxon>Gammaproteobacteria</taxon>
        <taxon>Aeromonadales</taxon>
        <taxon>Aeromonadaceae</taxon>
        <taxon>Aeromonas</taxon>
    </lineage>
</organism>
<gene>
    <name evidence="9" type="ORF">G113_10769</name>
</gene>
<dbReference type="InterPro" id="IPR036291">
    <property type="entry name" value="NAD(P)-bd_dom_sf"/>
</dbReference>
<comment type="pathway">
    <text evidence="1 6">Carbohydrate biosynthesis; dTDP-L-rhamnose biosynthesis.</text>
</comment>
<dbReference type="Gene3D" id="3.40.50.720">
    <property type="entry name" value="NAD(P)-binding Rossmann-like Domain"/>
    <property type="match status" value="1"/>
</dbReference>
<dbReference type="UniPathway" id="UPA00124"/>